<feature type="signal peptide" evidence="1">
    <location>
        <begin position="1"/>
        <end position="25"/>
    </location>
</feature>
<evidence type="ECO:0000256" key="1">
    <source>
        <dbReference type="SAM" id="SignalP"/>
    </source>
</evidence>
<sequence>MKLLQKTSVALTALTLLFSTATVDAATNLRAIYKGPNFVALLWDYSPGENNNTVYNLYRDGALIYTGASYGYTDYTLTACTNYTFTVAPKYGGASPVSLTVKTNCL</sequence>
<evidence type="ECO:0000313" key="2">
    <source>
        <dbReference type="EMBL" id="TFE87113.1"/>
    </source>
</evidence>
<name>A0A4Y8Q0B1_9BACL</name>
<dbReference type="SUPFAM" id="SSF49265">
    <property type="entry name" value="Fibronectin type III"/>
    <property type="match status" value="1"/>
</dbReference>
<protein>
    <recommendedName>
        <fullName evidence="4">Fibronectin type-III domain-containing protein</fullName>
    </recommendedName>
</protein>
<reference evidence="2 3" key="1">
    <citation type="submission" date="2017-03" db="EMBL/GenBank/DDBJ databases">
        <title>Isolation of Levoglucosan Utilizing Bacteria.</title>
        <authorList>
            <person name="Arya A.S."/>
        </authorList>
    </citation>
    <scope>NUCLEOTIDE SEQUENCE [LARGE SCALE GENOMIC DNA]</scope>
    <source>
        <strain evidence="2 3">MEC069</strain>
    </source>
</reference>
<gene>
    <name evidence="2" type="ORF">B5M42_13225</name>
</gene>
<evidence type="ECO:0008006" key="4">
    <source>
        <dbReference type="Google" id="ProtNLM"/>
    </source>
</evidence>
<comment type="caution">
    <text evidence="2">The sequence shown here is derived from an EMBL/GenBank/DDBJ whole genome shotgun (WGS) entry which is preliminary data.</text>
</comment>
<accession>A0A4Y8Q0B1</accession>
<organism evidence="2 3">
    <name type="scientific">Paenibacillus athensensis</name>
    <dbReference type="NCBI Taxonomy" id="1967502"/>
    <lineage>
        <taxon>Bacteria</taxon>
        <taxon>Bacillati</taxon>
        <taxon>Bacillota</taxon>
        <taxon>Bacilli</taxon>
        <taxon>Bacillales</taxon>
        <taxon>Paenibacillaceae</taxon>
        <taxon>Paenibacillus</taxon>
    </lineage>
</organism>
<keyword evidence="1" id="KW-0732">Signal</keyword>
<dbReference type="InterPro" id="IPR036116">
    <property type="entry name" value="FN3_sf"/>
</dbReference>
<keyword evidence="3" id="KW-1185">Reference proteome</keyword>
<dbReference type="EMBL" id="MYFO01000015">
    <property type="protein sequence ID" value="TFE87113.1"/>
    <property type="molecule type" value="Genomic_DNA"/>
</dbReference>
<proteinExistence type="predicted"/>
<dbReference type="InterPro" id="IPR013783">
    <property type="entry name" value="Ig-like_fold"/>
</dbReference>
<feature type="chain" id="PRO_5021218478" description="Fibronectin type-III domain-containing protein" evidence="1">
    <location>
        <begin position="26"/>
        <end position="106"/>
    </location>
</feature>
<dbReference type="Proteomes" id="UP000298246">
    <property type="component" value="Unassembled WGS sequence"/>
</dbReference>
<dbReference type="AlphaFoldDB" id="A0A4Y8Q0B1"/>
<dbReference type="Gene3D" id="2.60.40.10">
    <property type="entry name" value="Immunoglobulins"/>
    <property type="match status" value="1"/>
</dbReference>
<evidence type="ECO:0000313" key="3">
    <source>
        <dbReference type="Proteomes" id="UP000298246"/>
    </source>
</evidence>